<protein>
    <submittedName>
        <fullName evidence="7">TetR/AcrR family transcriptional regulator</fullName>
    </submittedName>
</protein>
<evidence type="ECO:0000256" key="4">
    <source>
        <dbReference type="ARBA" id="ARBA00023163"/>
    </source>
</evidence>
<feature type="domain" description="HTH tetR-type" evidence="6">
    <location>
        <begin position="14"/>
        <end position="74"/>
    </location>
</feature>
<sequence>MTERQRGGRAAKAEARREAILDAAMTVIAERGYRATTLGAVAERVGLTQPGVLHYFPSKEHLLIGVLEARDRWDVAAVLAGAANADLSHLEQVVEYNAERPGVVQTFTALAAESAIGAHPAREFFTERYAGAREVFADLLRREFGDRLPGGLEPEQAAPLLVAVMDGLQIQWLLAPDDVDMPAAFRDFVALLAAGDRTGDDAARH</sequence>
<organism evidence="7 8">
    <name type="scientific">Prescottella soli</name>
    <dbReference type="NCBI Taxonomy" id="1543852"/>
    <lineage>
        <taxon>Bacteria</taxon>
        <taxon>Bacillati</taxon>
        <taxon>Actinomycetota</taxon>
        <taxon>Actinomycetes</taxon>
        <taxon>Mycobacteriales</taxon>
        <taxon>Nocardiaceae</taxon>
        <taxon>Prescottella</taxon>
    </lineage>
</organism>
<dbReference type="Pfam" id="PF13977">
    <property type="entry name" value="TetR_C_6"/>
    <property type="match status" value="1"/>
</dbReference>
<dbReference type="InterPro" id="IPR001647">
    <property type="entry name" value="HTH_TetR"/>
</dbReference>
<dbReference type="Pfam" id="PF00440">
    <property type="entry name" value="TetR_N"/>
    <property type="match status" value="1"/>
</dbReference>
<keyword evidence="1" id="KW-0678">Repressor</keyword>
<feature type="DNA-binding region" description="H-T-H motif" evidence="5">
    <location>
        <begin position="37"/>
        <end position="56"/>
    </location>
</feature>
<dbReference type="PROSITE" id="PS50977">
    <property type="entry name" value="HTH_TETR_2"/>
    <property type="match status" value="1"/>
</dbReference>
<dbReference type="InterPro" id="IPR009057">
    <property type="entry name" value="Homeodomain-like_sf"/>
</dbReference>
<evidence type="ECO:0000259" key="6">
    <source>
        <dbReference type="PROSITE" id="PS50977"/>
    </source>
</evidence>
<name>A0ABW9FZF8_9NOCA</name>
<accession>A0ABW9FZF8</accession>
<dbReference type="PANTHER" id="PTHR30055:SF226">
    <property type="entry name" value="HTH-TYPE TRANSCRIPTIONAL REGULATOR PKSA"/>
    <property type="match status" value="1"/>
</dbReference>
<dbReference type="InterPro" id="IPR036271">
    <property type="entry name" value="Tet_transcr_reg_TetR-rel_C_sf"/>
</dbReference>
<evidence type="ECO:0000256" key="3">
    <source>
        <dbReference type="ARBA" id="ARBA00023125"/>
    </source>
</evidence>
<evidence type="ECO:0000313" key="7">
    <source>
        <dbReference type="EMBL" id="MFM1730001.1"/>
    </source>
</evidence>
<keyword evidence="8" id="KW-1185">Reference proteome</keyword>
<dbReference type="Proteomes" id="UP001629744">
    <property type="component" value="Unassembled WGS sequence"/>
</dbReference>
<keyword evidence="3 5" id="KW-0238">DNA-binding</keyword>
<dbReference type="PANTHER" id="PTHR30055">
    <property type="entry name" value="HTH-TYPE TRANSCRIPTIONAL REGULATOR RUTR"/>
    <property type="match status" value="1"/>
</dbReference>
<dbReference type="RefSeq" id="WP_348603244.1">
    <property type="nucleotide sequence ID" value="NZ_CP157276.1"/>
</dbReference>
<keyword evidence="4" id="KW-0804">Transcription</keyword>
<evidence type="ECO:0000313" key="8">
    <source>
        <dbReference type="Proteomes" id="UP001629744"/>
    </source>
</evidence>
<dbReference type="SUPFAM" id="SSF46689">
    <property type="entry name" value="Homeodomain-like"/>
    <property type="match status" value="1"/>
</dbReference>
<reference evidence="7 8" key="1">
    <citation type="submission" date="2023-11" db="EMBL/GenBank/DDBJ databases">
        <authorList>
            <person name="Val-Calvo J."/>
            <person name="Scortti M."/>
            <person name="Vazquez-Boland J."/>
        </authorList>
    </citation>
    <scope>NUCLEOTIDE SEQUENCE [LARGE SCALE GENOMIC DNA]</scope>
    <source>
        <strain evidence="7 8">DSM 46662</strain>
    </source>
</reference>
<dbReference type="PRINTS" id="PR00455">
    <property type="entry name" value="HTHTETR"/>
</dbReference>
<dbReference type="SUPFAM" id="SSF48498">
    <property type="entry name" value="Tetracyclin repressor-like, C-terminal domain"/>
    <property type="match status" value="1"/>
</dbReference>
<evidence type="ECO:0000256" key="5">
    <source>
        <dbReference type="PROSITE-ProRule" id="PRU00335"/>
    </source>
</evidence>
<comment type="caution">
    <text evidence="7">The sequence shown here is derived from an EMBL/GenBank/DDBJ whole genome shotgun (WGS) entry which is preliminary data.</text>
</comment>
<proteinExistence type="predicted"/>
<keyword evidence="2" id="KW-0805">Transcription regulation</keyword>
<dbReference type="EMBL" id="JBDLNU010000004">
    <property type="protein sequence ID" value="MFM1730001.1"/>
    <property type="molecule type" value="Genomic_DNA"/>
</dbReference>
<gene>
    <name evidence="7" type="ORF">ABEU19_003521</name>
</gene>
<dbReference type="InterPro" id="IPR050109">
    <property type="entry name" value="HTH-type_TetR-like_transc_reg"/>
</dbReference>
<evidence type="ECO:0000256" key="2">
    <source>
        <dbReference type="ARBA" id="ARBA00023015"/>
    </source>
</evidence>
<evidence type="ECO:0000256" key="1">
    <source>
        <dbReference type="ARBA" id="ARBA00022491"/>
    </source>
</evidence>
<dbReference type="Gene3D" id="1.10.357.10">
    <property type="entry name" value="Tetracycline Repressor, domain 2"/>
    <property type="match status" value="1"/>
</dbReference>
<dbReference type="InterPro" id="IPR039538">
    <property type="entry name" value="BetI_C"/>
</dbReference>